<accession>A0A6S7HUK4</accession>
<protein>
    <submittedName>
        <fullName evidence="1">Uncharacterized protein</fullName>
    </submittedName>
</protein>
<organism evidence="1 2">
    <name type="scientific">Paramuricea clavata</name>
    <name type="common">Red gorgonian</name>
    <name type="synonym">Violescent sea-whip</name>
    <dbReference type="NCBI Taxonomy" id="317549"/>
    <lineage>
        <taxon>Eukaryota</taxon>
        <taxon>Metazoa</taxon>
        <taxon>Cnidaria</taxon>
        <taxon>Anthozoa</taxon>
        <taxon>Octocorallia</taxon>
        <taxon>Malacalcyonacea</taxon>
        <taxon>Plexauridae</taxon>
        <taxon>Paramuricea</taxon>
    </lineage>
</organism>
<evidence type="ECO:0000313" key="1">
    <source>
        <dbReference type="EMBL" id="CAB4008217.1"/>
    </source>
</evidence>
<proteinExistence type="predicted"/>
<reference evidence="1" key="1">
    <citation type="submission" date="2020-04" db="EMBL/GenBank/DDBJ databases">
        <authorList>
            <person name="Alioto T."/>
            <person name="Alioto T."/>
            <person name="Gomez Garrido J."/>
        </authorList>
    </citation>
    <scope>NUCLEOTIDE SEQUENCE</scope>
    <source>
        <strain evidence="1">A484AB</strain>
    </source>
</reference>
<sequence>MRTTLENIRGPRNRDPFVNVPGGTQPNRIFVTEPGLYSLVSRSRLPAAEDFQRWVFEDVLPSIRRTGTYTLPGVMNMIKGIDDMELQQLGMDDQAEARGDLVHKGNLVKNKLKVEAGKKGGKAVQENIRQLKIELEEKGFKVYEQEKEVTELRIKVSCLGIEIDVLEEEKDELLEENERFMEEINRLVDTNDRLAKELEKMKSEDKTQLV</sequence>
<dbReference type="PROSITE" id="PS51750">
    <property type="entry name" value="BRO_N"/>
    <property type="match status" value="1"/>
</dbReference>
<dbReference type="EMBL" id="CACRXK020006058">
    <property type="protein sequence ID" value="CAB4008217.1"/>
    <property type="molecule type" value="Genomic_DNA"/>
</dbReference>
<comment type="caution">
    <text evidence="1">The sequence shown here is derived from an EMBL/GenBank/DDBJ whole genome shotgun (WGS) entry which is preliminary data.</text>
</comment>
<dbReference type="AlphaFoldDB" id="A0A6S7HUK4"/>
<keyword evidence="2" id="KW-1185">Reference proteome</keyword>
<dbReference type="Pfam" id="PF02498">
    <property type="entry name" value="Bro-N"/>
    <property type="match status" value="1"/>
</dbReference>
<dbReference type="SMART" id="SM01040">
    <property type="entry name" value="Bro-N"/>
    <property type="match status" value="1"/>
</dbReference>
<gene>
    <name evidence="1" type="ORF">PACLA_8A081617</name>
</gene>
<dbReference type="OrthoDB" id="7468926at2759"/>
<evidence type="ECO:0000313" key="2">
    <source>
        <dbReference type="Proteomes" id="UP001152795"/>
    </source>
</evidence>
<dbReference type="Proteomes" id="UP001152795">
    <property type="component" value="Unassembled WGS sequence"/>
</dbReference>
<dbReference type="InterPro" id="IPR003497">
    <property type="entry name" value="BRO_N_domain"/>
</dbReference>
<name>A0A6S7HUK4_PARCT</name>